<feature type="region of interest" description="Disordered" evidence="1">
    <location>
        <begin position="546"/>
        <end position="605"/>
    </location>
</feature>
<feature type="region of interest" description="Disordered" evidence="1">
    <location>
        <begin position="359"/>
        <end position="489"/>
    </location>
</feature>
<comment type="caution">
    <text evidence="2">The sequence shown here is derived from an EMBL/GenBank/DDBJ whole genome shotgun (WGS) entry which is preliminary data.</text>
</comment>
<evidence type="ECO:0000313" key="3">
    <source>
        <dbReference type="Proteomes" id="UP000800093"/>
    </source>
</evidence>
<feature type="compositionally biased region" description="Polar residues" evidence="1">
    <location>
        <begin position="218"/>
        <end position="233"/>
    </location>
</feature>
<dbReference type="Proteomes" id="UP000800093">
    <property type="component" value="Unassembled WGS sequence"/>
</dbReference>
<dbReference type="EMBL" id="ML986638">
    <property type="protein sequence ID" value="KAF2262656.1"/>
    <property type="molecule type" value="Genomic_DNA"/>
</dbReference>
<feature type="compositionally biased region" description="Basic and acidic residues" evidence="1">
    <location>
        <begin position="238"/>
        <end position="248"/>
    </location>
</feature>
<dbReference type="OrthoDB" id="5404004at2759"/>
<feature type="compositionally biased region" description="Basic and acidic residues" evidence="1">
    <location>
        <begin position="359"/>
        <end position="373"/>
    </location>
</feature>
<protein>
    <submittedName>
        <fullName evidence="2">Uncharacterized protein</fullName>
    </submittedName>
</protein>
<evidence type="ECO:0000256" key="1">
    <source>
        <dbReference type="SAM" id="MobiDB-lite"/>
    </source>
</evidence>
<gene>
    <name evidence="2" type="ORF">CC78DRAFT_314160</name>
</gene>
<name>A0A9P4K6E5_9PLEO</name>
<evidence type="ECO:0000313" key="2">
    <source>
        <dbReference type="EMBL" id="KAF2262656.1"/>
    </source>
</evidence>
<feature type="region of interest" description="Disordered" evidence="1">
    <location>
        <begin position="208"/>
        <end position="317"/>
    </location>
</feature>
<keyword evidence="3" id="KW-1185">Reference proteome</keyword>
<accession>A0A9P4K6E5</accession>
<reference evidence="3" key="1">
    <citation type="journal article" date="2020" name="Stud. Mycol.">
        <title>101 Dothideomycetes genomes: A test case for predicting lifestyles and emergence of pathogens.</title>
        <authorList>
            <person name="Haridas S."/>
            <person name="Albert R."/>
            <person name="Binder M."/>
            <person name="Bloem J."/>
            <person name="LaButti K."/>
            <person name="Salamov A."/>
            <person name="Andreopoulos B."/>
            <person name="Baker S."/>
            <person name="Barry K."/>
            <person name="Bills G."/>
            <person name="Bluhm B."/>
            <person name="Cannon C."/>
            <person name="Castanera R."/>
            <person name="Culley D."/>
            <person name="Daum C."/>
            <person name="Ezra D."/>
            <person name="Gonzalez J."/>
            <person name="Henrissat B."/>
            <person name="Kuo A."/>
            <person name="Liang C."/>
            <person name="Lipzen A."/>
            <person name="Lutzoni F."/>
            <person name="Magnuson J."/>
            <person name="Mondo S."/>
            <person name="Nolan M."/>
            <person name="Ohm R."/>
            <person name="Pangilinan J."/>
            <person name="Park H.-J."/>
            <person name="Ramirez L."/>
            <person name="Alfaro M."/>
            <person name="Sun H."/>
            <person name="Tritt A."/>
            <person name="Yoshinaga Y."/>
            <person name="Zwiers L.-H."/>
            <person name="Turgeon B."/>
            <person name="Goodwin S."/>
            <person name="Spatafora J."/>
            <person name="Crous P."/>
            <person name="Grigoriev I."/>
        </authorList>
    </citation>
    <scope>NUCLEOTIDE SEQUENCE [LARGE SCALE GENOMIC DNA]</scope>
    <source>
        <strain evidence="3">CBS 304.66</strain>
    </source>
</reference>
<feature type="region of interest" description="Disordered" evidence="1">
    <location>
        <begin position="1"/>
        <end position="78"/>
    </location>
</feature>
<sequence>MARMLGRSKSLRLLRGGQKETHQQDTGDQTPPPHAGDQLDVDRLKAATPVTRTDRRIETPDMLQRPRTSGGPGDRGKLFHKKVAPIALGSGKQAPDFPFTSPTKSTTVFYTAEVHEDREGIIGIALGSPTMASHWNTTPQSTDFVTNNQGTITTISSHPTVPDNSGFKQEASKPKLSRWKSIFGKKSQPLQQEKASFYQLAQSVMPARADSHHDVESLDSQTISRSESRSASPPTYKPEIRESRKVPKELTQPSVERPRPRTIAENATGKPKATLIRSASSPKPPLKDGLASSPLVPQLVVSDGSPKGSPGPNIEKPVLDVEIPSVHMERYSVMFGSLLQPNNRSSSLLVRRQGIERLKPLNELSTKKDEDGSRNGGSKPQRRATSPSFPKSPSVALSLFPQPANGRESKVPSPRALSVHRPRPLQRSKTAPAGSPHRQSFSIPAFSDDGPRKTPQEPTSAAYSELSMKKQLPTPTPSRHSFESDAEEVTFVVSRSSGVPWKPLQDEPEWEIVSKPRKYPVSQDSHPFSAPLESRVEKSFQSQIIESAPRSADTSAPQNNSRATVGVARTVSVSRAQRPDLLKPTLVRAATGSSEKLVDKKPLTPTLVELKNRKSQRVQLVEA</sequence>
<feature type="compositionally biased region" description="Polar residues" evidence="1">
    <location>
        <begin position="552"/>
        <end position="563"/>
    </location>
</feature>
<dbReference type="AlphaFoldDB" id="A0A9P4K6E5"/>
<proteinExistence type="predicted"/>
<feature type="compositionally biased region" description="Low complexity" evidence="1">
    <location>
        <begin position="1"/>
        <end position="16"/>
    </location>
</feature>
<organism evidence="2 3">
    <name type="scientific">Lojkania enalia</name>
    <dbReference type="NCBI Taxonomy" id="147567"/>
    <lineage>
        <taxon>Eukaryota</taxon>
        <taxon>Fungi</taxon>
        <taxon>Dikarya</taxon>
        <taxon>Ascomycota</taxon>
        <taxon>Pezizomycotina</taxon>
        <taxon>Dothideomycetes</taxon>
        <taxon>Pleosporomycetidae</taxon>
        <taxon>Pleosporales</taxon>
        <taxon>Pleosporales incertae sedis</taxon>
        <taxon>Lojkania</taxon>
    </lineage>
</organism>